<dbReference type="InterPro" id="IPR036280">
    <property type="entry name" value="Multihaem_cyt_sf"/>
</dbReference>
<dbReference type="AlphaFoldDB" id="A0A290QNH5"/>
<proteinExistence type="predicted"/>
<evidence type="ECO:0000313" key="2">
    <source>
        <dbReference type="Proteomes" id="UP000217265"/>
    </source>
</evidence>
<protein>
    <recommendedName>
        <fullName evidence="3">Isoquinoline 1-oxidoreductase subunit</fullName>
    </recommendedName>
</protein>
<dbReference type="EMBL" id="CP023344">
    <property type="protein sequence ID" value="ATC65902.1"/>
    <property type="molecule type" value="Genomic_DNA"/>
</dbReference>
<sequence>MLGTAAIVLVSHAAENPATAAKKITDSDRARSIEAFKQVASVLRHPRCINCHPAGDFPRQGNDGHRHQMNVVRGPDDHGAPAMKCSSCHQAVNQQNGIPGAPHWGLAPKSMAWEGLTDHQLAEQLKDPARNGKRSLEQIFEHNVHDELVGWAWNPGAGRETPPLTRDEFAKALRTWIDTGAISPDAK</sequence>
<evidence type="ECO:0000313" key="1">
    <source>
        <dbReference type="EMBL" id="ATC65902.1"/>
    </source>
</evidence>
<evidence type="ECO:0008006" key="3">
    <source>
        <dbReference type="Google" id="ProtNLM"/>
    </source>
</evidence>
<keyword evidence="2" id="KW-1185">Reference proteome</keyword>
<organism evidence="1 2">
    <name type="scientific">Nibricoccus aquaticus</name>
    <dbReference type="NCBI Taxonomy" id="2576891"/>
    <lineage>
        <taxon>Bacteria</taxon>
        <taxon>Pseudomonadati</taxon>
        <taxon>Verrucomicrobiota</taxon>
        <taxon>Opitutia</taxon>
        <taxon>Opitutales</taxon>
        <taxon>Opitutaceae</taxon>
        <taxon>Nibricoccus</taxon>
    </lineage>
</organism>
<gene>
    <name evidence="1" type="ORF">CMV30_00435</name>
</gene>
<dbReference type="KEGG" id="vbh:CMV30_00435"/>
<dbReference type="Proteomes" id="UP000217265">
    <property type="component" value="Chromosome"/>
</dbReference>
<dbReference type="SUPFAM" id="SSF48695">
    <property type="entry name" value="Multiheme cytochromes"/>
    <property type="match status" value="1"/>
</dbReference>
<accession>A0A290QNH5</accession>
<dbReference type="OrthoDB" id="656942at2"/>
<name>A0A290QNH5_9BACT</name>
<reference evidence="1 2" key="1">
    <citation type="submission" date="2017-09" db="EMBL/GenBank/DDBJ databases">
        <title>Complete genome sequence of Verrucomicrobial strain HZ-65, isolated from freshwater.</title>
        <authorList>
            <person name="Choi A."/>
        </authorList>
    </citation>
    <scope>NUCLEOTIDE SEQUENCE [LARGE SCALE GENOMIC DNA]</scope>
    <source>
        <strain evidence="1 2">HZ-65</strain>
    </source>
</reference>